<dbReference type="GO" id="GO:0005634">
    <property type="term" value="C:nucleus"/>
    <property type="evidence" value="ECO:0007669"/>
    <property type="project" value="UniProtKB-SubCell"/>
</dbReference>
<feature type="compositionally biased region" description="Pro residues" evidence="3">
    <location>
        <begin position="127"/>
        <end position="138"/>
    </location>
</feature>
<evidence type="ECO:0000256" key="3">
    <source>
        <dbReference type="SAM" id="MobiDB-lite"/>
    </source>
</evidence>
<comment type="subcellular location">
    <subcellularLocation>
        <location evidence="1">Nucleus</location>
    </subcellularLocation>
</comment>
<dbReference type="AlphaFoldDB" id="A0A167XAQ6"/>
<evidence type="ECO:0000256" key="2">
    <source>
        <dbReference type="ARBA" id="ARBA00023242"/>
    </source>
</evidence>
<feature type="region of interest" description="Disordered" evidence="3">
    <location>
        <begin position="127"/>
        <end position="147"/>
    </location>
</feature>
<keyword evidence="5" id="KW-1185">Reference proteome</keyword>
<dbReference type="STRING" id="1081102.A0A167XAQ6"/>
<evidence type="ECO:0000313" key="4">
    <source>
        <dbReference type="EMBL" id="OAA64735.1"/>
    </source>
</evidence>
<evidence type="ECO:0000313" key="5">
    <source>
        <dbReference type="Proteomes" id="UP000076874"/>
    </source>
</evidence>
<gene>
    <name evidence="4" type="ORF">SPI_03382</name>
</gene>
<dbReference type="Proteomes" id="UP000076874">
    <property type="component" value="Unassembled WGS sequence"/>
</dbReference>
<evidence type="ECO:0000256" key="1">
    <source>
        <dbReference type="ARBA" id="ARBA00004123"/>
    </source>
</evidence>
<name>A0A167XAQ6_9HYPO</name>
<feature type="compositionally biased region" description="Low complexity" evidence="3">
    <location>
        <begin position="58"/>
        <end position="73"/>
    </location>
</feature>
<sequence length="565" mass="60229">MVKPRRHPSAAVNQPAPAAAAAAAPVRPVTDHVPVVASPPSPGHRQEWPGAASHERPPIASASPSGSGASSSGDSFYEWAQPACLATVGPQASGVDLGGMVFDLGFSVDDAAPTDAPSSAHLIETLPTPPFPVDPLPSPAALDTSNSTGANPATSLLGLVPRSLSLIPDVGGASLELLSHYLSVTTRSMDNGSTPDNPFIVQLVPLAFSSDLVLQLLLTQSAVHRASRLLPDTADIASQHYSQSLRLFQRSISHYNSEQSVESLTLTVGALIMCFVETAKGDRNGTVFDHLMAAQWLLQAFLAQKSIVPKGLRDFLIEYYVYTSTLSMVSIDCRVSPQCLLGDDLAAHGRALAQAGYLGSLCGCWLELLLVIPAIFNIGRRFLSAEAEADPLAQPATADDFALFAQVHHQIQSWAPDASVRPDVALAGRLFQQAMVVYLYTALNSLTTTTTATTNTTNNNEGSPHHTLVVQTAVAEALSYLAQIPPAARINTSLCWPIAVVGSCAVREEQRSFIRTRLDVMFKAIGLGNISQTAMLLDRVWESPPPGPWNICRVMQEHQIWISFA</sequence>
<dbReference type="OrthoDB" id="1919336at2759"/>
<dbReference type="Pfam" id="PF11951">
    <property type="entry name" value="Fungal_trans_2"/>
    <property type="match status" value="1"/>
</dbReference>
<protein>
    <submittedName>
        <fullName evidence="4">C6 transcription factor</fullName>
    </submittedName>
</protein>
<feature type="region of interest" description="Disordered" evidence="3">
    <location>
        <begin position="1"/>
        <end position="73"/>
    </location>
</feature>
<dbReference type="InterPro" id="IPR021858">
    <property type="entry name" value="Fun_TF"/>
</dbReference>
<accession>A0A167XAQ6</accession>
<feature type="compositionally biased region" description="Low complexity" evidence="3">
    <location>
        <begin position="9"/>
        <end position="28"/>
    </location>
</feature>
<dbReference type="PANTHER" id="PTHR37534">
    <property type="entry name" value="TRANSCRIPTIONAL ACTIVATOR PROTEIN UGA3"/>
    <property type="match status" value="1"/>
</dbReference>
<keyword evidence="2" id="KW-0539">Nucleus</keyword>
<proteinExistence type="predicted"/>
<reference evidence="4 5" key="1">
    <citation type="journal article" date="2016" name="Genome Biol. Evol.">
        <title>Divergent and convergent evolution of fungal pathogenicity.</title>
        <authorList>
            <person name="Shang Y."/>
            <person name="Xiao G."/>
            <person name="Zheng P."/>
            <person name="Cen K."/>
            <person name="Zhan S."/>
            <person name="Wang C."/>
        </authorList>
    </citation>
    <scope>NUCLEOTIDE SEQUENCE [LARGE SCALE GENOMIC DNA]</scope>
    <source>
        <strain evidence="4 5">RCEF 264</strain>
    </source>
</reference>
<comment type="caution">
    <text evidence="4">The sequence shown here is derived from an EMBL/GenBank/DDBJ whole genome shotgun (WGS) entry which is preliminary data.</text>
</comment>
<dbReference type="GO" id="GO:0045944">
    <property type="term" value="P:positive regulation of transcription by RNA polymerase II"/>
    <property type="evidence" value="ECO:0007669"/>
    <property type="project" value="TreeGrafter"/>
</dbReference>
<dbReference type="EMBL" id="AZHD01000004">
    <property type="protein sequence ID" value="OAA64735.1"/>
    <property type="molecule type" value="Genomic_DNA"/>
</dbReference>
<dbReference type="GO" id="GO:0000976">
    <property type="term" value="F:transcription cis-regulatory region binding"/>
    <property type="evidence" value="ECO:0007669"/>
    <property type="project" value="TreeGrafter"/>
</dbReference>
<dbReference type="GO" id="GO:0003700">
    <property type="term" value="F:DNA-binding transcription factor activity"/>
    <property type="evidence" value="ECO:0007669"/>
    <property type="project" value="TreeGrafter"/>
</dbReference>
<dbReference type="PANTHER" id="PTHR37534:SF43">
    <property type="entry name" value="FINGER DOMAIN PROTEIN, PUTATIVE (AFU_ORTHOLOGUE AFUA_1G01850)-RELATED"/>
    <property type="match status" value="1"/>
</dbReference>
<organism evidence="4 5">
    <name type="scientific">Niveomyces insectorum RCEF 264</name>
    <dbReference type="NCBI Taxonomy" id="1081102"/>
    <lineage>
        <taxon>Eukaryota</taxon>
        <taxon>Fungi</taxon>
        <taxon>Dikarya</taxon>
        <taxon>Ascomycota</taxon>
        <taxon>Pezizomycotina</taxon>
        <taxon>Sordariomycetes</taxon>
        <taxon>Hypocreomycetidae</taxon>
        <taxon>Hypocreales</taxon>
        <taxon>Cordycipitaceae</taxon>
        <taxon>Niveomyces</taxon>
    </lineage>
</organism>